<name>A0A5Q2RJK5_9ACTN</name>
<keyword evidence="1" id="KW-0812">Transmembrane</keyword>
<keyword evidence="1" id="KW-0472">Membrane</keyword>
<evidence type="ECO:0000313" key="3">
    <source>
        <dbReference type="EMBL" id="QGG94741.1"/>
    </source>
</evidence>
<accession>A0A5Q2RJK5</accession>
<protein>
    <recommendedName>
        <fullName evidence="5">Sortase</fullName>
    </recommendedName>
</protein>
<evidence type="ECO:0000313" key="4">
    <source>
        <dbReference type="Proteomes" id="UP000334019"/>
    </source>
</evidence>
<evidence type="ECO:0008006" key="5">
    <source>
        <dbReference type="Google" id="ProtNLM"/>
    </source>
</evidence>
<proteinExistence type="predicted"/>
<keyword evidence="1" id="KW-1133">Transmembrane helix</keyword>
<feature type="transmembrane region" description="Helical" evidence="1">
    <location>
        <begin position="203"/>
        <end position="222"/>
    </location>
</feature>
<organism evidence="3 4">
    <name type="scientific">Actinomarinicola tropica</name>
    <dbReference type="NCBI Taxonomy" id="2789776"/>
    <lineage>
        <taxon>Bacteria</taxon>
        <taxon>Bacillati</taxon>
        <taxon>Actinomycetota</taxon>
        <taxon>Acidimicrobiia</taxon>
        <taxon>Acidimicrobiales</taxon>
        <taxon>Iamiaceae</taxon>
        <taxon>Actinomarinicola</taxon>
    </lineage>
</organism>
<reference evidence="3 4" key="1">
    <citation type="submission" date="2019-11" db="EMBL/GenBank/DDBJ databases">
        <authorList>
            <person name="He Y."/>
        </authorList>
    </citation>
    <scope>NUCLEOTIDE SEQUENCE [LARGE SCALE GENOMIC DNA]</scope>
    <source>
        <strain evidence="3 4">SCSIO 58843</strain>
    </source>
</reference>
<gene>
    <name evidence="3" type="ORF">GH723_06240</name>
</gene>
<sequence>MTRAARSILLATGLAVVATVASSAPVAALDCVGHPDTSPRAVASGTEQMTEGDAFFDLYERVVVGEVVAAEPTGGRPGDDSMRFSIDVALVLGDQTTPATVQVDARDDGWGVPTWQVGEHVALPVAQESTSPVTLSPCTPVHLVDPAEVPELRDLAIAAGIPTALPAAAEEDVTSSDGAASDATDLLAAGSASSTDDADRTPLVVGGAVLVVLVGALVVVVVRPRLSRRS</sequence>
<evidence type="ECO:0000256" key="1">
    <source>
        <dbReference type="SAM" id="Phobius"/>
    </source>
</evidence>
<feature type="signal peptide" evidence="2">
    <location>
        <begin position="1"/>
        <end position="23"/>
    </location>
</feature>
<dbReference type="AlphaFoldDB" id="A0A5Q2RJK5"/>
<dbReference type="RefSeq" id="WP_153758847.1">
    <property type="nucleotide sequence ID" value="NZ_CP045851.1"/>
</dbReference>
<keyword evidence="4" id="KW-1185">Reference proteome</keyword>
<dbReference type="Proteomes" id="UP000334019">
    <property type="component" value="Chromosome"/>
</dbReference>
<dbReference type="KEGG" id="atq:GH723_06240"/>
<keyword evidence="2" id="KW-0732">Signal</keyword>
<dbReference type="EMBL" id="CP045851">
    <property type="protein sequence ID" value="QGG94741.1"/>
    <property type="molecule type" value="Genomic_DNA"/>
</dbReference>
<feature type="chain" id="PRO_5024305038" description="Sortase" evidence="2">
    <location>
        <begin position="24"/>
        <end position="230"/>
    </location>
</feature>
<evidence type="ECO:0000256" key="2">
    <source>
        <dbReference type="SAM" id="SignalP"/>
    </source>
</evidence>